<evidence type="ECO:0000256" key="1">
    <source>
        <dbReference type="SAM" id="Phobius"/>
    </source>
</evidence>
<keyword evidence="1" id="KW-0812">Transmembrane</keyword>
<dbReference type="EMBL" id="MN739942">
    <property type="protein sequence ID" value="QHT78929.1"/>
    <property type="molecule type" value="Genomic_DNA"/>
</dbReference>
<keyword evidence="1" id="KW-1133">Transmembrane helix</keyword>
<keyword evidence="1" id="KW-0472">Membrane</keyword>
<dbReference type="AlphaFoldDB" id="A0A6C0HEK0"/>
<protein>
    <submittedName>
        <fullName evidence="2">Uncharacterized protein</fullName>
    </submittedName>
</protein>
<reference evidence="2" key="1">
    <citation type="journal article" date="2020" name="Nature">
        <title>Giant virus diversity and host interactions through global metagenomics.</title>
        <authorList>
            <person name="Schulz F."/>
            <person name="Roux S."/>
            <person name="Paez-Espino D."/>
            <person name="Jungbluth S."/>
            <person name="Walsh D.A."/>
            <person name="Denef V.J."/>
            <person name="McMahon K.D."/>
            <person name="Konstantinidis K.T."/>
            <person name="Eloe-Fadrosh E.A."/>
            <person name="Kyrpides N.C."/>
            <person name="Woyke T."/>
        </authorList>
    </citation>
    <scope>NUCLEOTIDE SEQUENCE</scope>
    <source>
        <strain evidence="2">GVMAG-M-3300023179-97</strain>
    </source>
</reference>
<evidence type="ECO:0000313" key="2">
    <source>
        <dbReference type="EMBL" id="QHT78929.1"/>
    </source>
</evidence>
<name>A0A6C0HEK0_9ZZZZ</name>
<feature type="transmembrane region" description="Helical" evidence="1">
    <location>
        <begin position="7"/>
        <end position="28"/>
    </location>
</feature>
<organism evidence="2">
    <name type="scientific">viral metagenome</name>
    <dbReference type="NCBI Taxonomy" id="1070528"/>
    <lineage>
        <taxon>unclassified sequences</taxon>
        <taxon>metagenomes</taxon>
        <taxon>organismal metagenomes</taxon>
    </lineage>
</organism>
<proteinExistence type="predicted"/>
<sequence length="211" mass="22900">MAKPMNIIIPGSCLFVGILIGFIVYQLFFLSNKKEGFYASANICNSCRKPTPCGCKIVRLCKSCNKSTPCGCSKAKNNTVYSNSPDMSSYVLKSTIPPCPPQPDLSKYMLKTECPPVPNLENYILKSSVPKPQPVILDCSKCTKPSGECPPCPRPRCPETRCPPPTRCPAPSPCPRQVCPPTVVKCKSEEAPIQQVRPYLAPLSVTGFGLG</sequence>
<accession>A0A6C0HEK0</accession>